<dbReference type="InterPro" id="IPR036388">
    <property type="entry name" value="WH-like_DNA-bd_sf"/>
</dbReference>
<evidence type="ECO:0000313" key="2">
    <source>
        <dbReference type="EMBL" id="MBR7838285.1"/>
    </source>
</evidence>
<reference evidence="2" key="1">
    <citation type="submission" date="2021-04" db="EMBL/GenBank/DDBJ databases">
        <title>Genome based classification of Actinospica acidithermotolerans sp. nov., an actinobacterium isolated from an Indonesian hot spring.</title>
        <authorList>
            <person name="Kusuma A.B."/>
            <person name="Putra K.E."/>
            <person name="Nafisah S."/>
            <person name="Loh J."/>
            <person name="Nouioui I."/>
            <person name="Goodfellow M."/>
        </authorList>
    </citation>
    <scope>NUCLEOTIDE SEQUENCE</scope>
    <source>
        <strain evidence="2">CSCA 57</strain>
    </source>
</reference>
<dbReference type="GO" id="GO:0003700">
    <property type="term" value="F:DNA-binding transcription factor activity"/>
    <property type="evidence" value="ECO:0007669"/>
    <property type="project" value="InterPro"/>
</dbReference>
<sequence>MAPDSAGTSTSERQLEHPEPADFRLEAVLHACSDPMRLLIIQALAADAAASCARIGLACSKSTATYHFRVLREAGVITQHYQGTAKVNELRRVDLDAVFPGLLDALLASAAAQSARTTEA</sequence>
<dbReference type="RefSeq" id="WP_212532745.1">
    <property type="nucleotide sequence ID" value="NZ_JAGSOG010000274.1"/>
</dbReference>
<proteinExistence type="predicted"/>
<dbReference type="PRINTS" id="PR00778">
    <property type="entry name" value="HTHARSR"/>
</dbReference>
<protein>
    <submittedName>
        <fullName evidence="2">ArsR family transcriptional regulator</fullName>
    </submittedName>
</protein>
<dbReference type="InterPro" id="IPR036390">
    <property type="entry name" value="WH_DNA-bd_sf"/>
</dbReference>
<gene>
    <name evidence="2" type="ORF">KDL01_33750</name>
</gene>
<dbReference type="SMART" id="SM00418">
    <property type="entry name" value="HTH_ARSR"/>
    <property type="match status" value="1"/>
</dbReference>
<organism evidence="2 3">
    <name type="scientific">Actinospica durhamensis</name>
    <dbReference type="NCBI Taxonomy" id="1508375"/>
    <lineage>
        <taxon>Bacteria</taxon>
        <taxon>Bacillati</taxon>
        <taxon>Actinomycetota</taxon>
        <taxon>Actinomycetes</taxon>
        <taxon>Catenulisporales</taxon>
        <taxon>Actinospicaceae</taxon>
        <taxon>Actinospica</taxon>
    </lineage>
</organism>
<evidence type="ECO:0000259" key="1">
    <source>
        <dbReference type="SMART" id="SM00418"/>
    </source>
</evidence>
<feature type="domain" description="HTH arsR-type" evidence="1">
    <location>
        <begin position="27"/>
        <end position="104"/>
    </location>
</feature>
<dbReference type="EMBL" id="JAGSOG010000274">
    <property type="protein sequence ID" value="MBR7838285.1"/>
    <property type="molecule type" value="Genomic_DNA"/>
</dbReference>
<evidence type="ECO:0000313" key="3">
    <source>
        <dbReference type="Proteomes" id="UP000675781"/>
    </source>
</evidence>
<dbReference type="Proteomes" id="UP000675781">
    <property type="component" value="Unassembled WGS sequence"/>
</dbReference>
<name>A0A941EV36_9ACTN</name>
<dbReference type="AlphaFoldDB" id="A0A941EV36"/>
<keyword evidence="3" id="KW-1185">Reference proteome</keyword>
<dbReference type="SUPFAM" id="SSF46785">
    <property type="entry name" value="Winged helix' DNA-binding domain"/>
    <property type="match status" value="1"/>
</dbReference>
<accession>A0A941EV36</accession>
<dbReference type="Gene3D" id="1.10.10.10">
    <property type="entry name" value="Winged helix-like DNA-binding domain superfamily/Winged helix DNA-binding domain"/>
    <property type="match status" value="1"/>
</dbReference>
<dbReference type="Pfam" id="PF12840">
    <property type="entry name" value="HTH_20"/>
    <property type="match status" value="1"/>
</dbReference>
<dbReference type="InterPro" id="IPR001845">
    <property type="entry name" value="HTH_ArsR_DNA-bd_dom"/>
</dbReference>
<comment type="caution">
    <text evidence="2">The sequence shown here is derived from an EMBL/GenBank/DDBJ whole genome shotgun (WGS) entry which is preliminary data.</text>
</comment>